<evidence type="ECO:0000313" key="5">
    <source>
        <dbReference type="Proteomes" id="UP000019249"/>
    </source>
</evidence>
<feature type="domain" description="Transcobalamin-like C-terminal" evidence="3">
    <location>
        <begin position="60"/>
        <end position="125"/>
    </location>
</feature>
<dbReference type="Pfam" id="PF14478">
    <property type="entry name" value="DUF4430"/>
    <property type="match status" value="1"/>
</dbReference>
<keyword evidence="2" id="KW-0732">Signal</keyword>
<reference evidence="4 5" key="1">
    <citation type="journal article" date="2014" name="Int. J. Syst. Evol. Microbiol.">
        <title>Listeria floridensis sp. nov., Listeria aquatica sp. nov., Listeria cornellensis sp. nov., Listeria riparia sp. nov. and Listeria grandensis sp. nov., from agricultural and natural environments.</title>
        <authorList>
            <person name="den Bakker H.C."/>
            <person name="Warchocki S."/>
            <person name="Wright E.M."/>
            <person name="Allred A.F."/>
            <person name="Ahlstrom C."/>
            <person name="Manuel C.S."/>
            <person name="Stasiewicz M.J."/>
            <person name="Burrell A."/>
            <person name="Roof S."/>
            <person name="Strawn L."/>
            <person name="Fortes E.D."/>
            <person name="Nightingale K.K."/>
            <person name="Kephart D."/>
            <person name="Wiedmann M."/>
        </authorList>
    </citation>
    <scope>NUCLEOTIDE SEQUENCE [LARGE SCALE GENOMIC DNA]</scope>
    <source>
        <strain evidence="4 5">FSL S10-1187</strain>
    </source>
</reference>
<dbReference type="Gene3D" id="2.170.130.30">
    <property type="match status" value="1"/>
</dbReference>
<accession>A0ABN0RCQ4</accession>
<dbReference type="RefSeq" id="WP_036098152.1">
    <property type="nucleotide sequence ID" value="NZ_AODF01000032.1"/>
</dbReference>
<organism evidence="4 5">
    <name type="scientific">Listeria floridensis FSL S10-1187</name>
    <dbReference type="NCBI Taxonomy" id="1265817"/>
    <lineage>
        <taxon>Bacteria</taxon>
        <taxon>Bacillati</taxon>
        <taxon>Bacillota</taxon>
        <taxon>Bacilli</taxon>
        <taxon>Bacillales</taxon>
        <taxon>Listeriaceae</taxon>
        <taxon>Listeria</taxon>
    </lineage>
</organism>
<evidence type="ECO:0000313" key="4">
    <source>
        <dbReference type="EMBL" id="EUJ27425.1"/>
    </source>
</evidence>
<feature type="signal peptide" evidence="2">
    <location>
        <begin position="1"/>
        <end position="21"/>
    </location>
</feature>
<evidence type="ECO:0000256" key="1">
    <source>
        <dbReference type="SAM" id="MobiDB-lite"/>
    </source>
</evidence>
<feature type="chain" id="PRO_5047122226" description="Transcobalamin-like C-terminal domain-containing protein" evidence="2">
    <location>
        <begin position="22"/>
        <end position="128"/>
    </location>
</feature>
<feature type="region of interest" description="Disordered" evidence="1">
    <location>
        <begin position="108"/>
        <end position="128"/>
    </location>
</feature>
<proteinExistence type="predicted"/>
<gene>
    <name evidence="4" type="ORF">MFLO_13218</name>
</gene>
<dbReference type="InterPro" id="IPR027954">
    <property type="entry name" value="Transcobalamin-like_C"/>
</dbReference>
<comment type="caution">
    <text evidence="4">The sequence shown here is derived from an EMBL/GenBank/DDBJ whole genome shotgun (WGS) entry which is preliminary data.</text>
</comment>
<dbReference type="Proteomes" id="UP000019249">
    <property type="component" value="Unassembled WGS sequence"/>
</dbReference>
<evidence type="ECO:0000256" key="2">
    <source>
        <dbReference type="SAM" id="SignalP"/>
    </source>
</evidence>
<evidence type="ECO:0000259" key="3">
    <source>
        <dbReference type="Pfam" id="PF14478"/>
    </source>
</evidence>
<keyword evidence="5" id="KW-1185">Reference proteome</keyword>
<dbReference type="EMBL" id="AODF01000032">
    <property type="protein sequence ID" value="EUJ27425.1"/>
    <property type="molecule type" value="Genomic_DNA"/>
</dbReference>
<dbReference type="PROSITE" id="PS51257">
    <property type="entry name" value="PROKAR_LIPOPROTEIN"/>
    <property type="match status" value="1"/>
</dbReference>
<sequence>MKKRTFFAIFLLLFVVLSACSAPQKEVSSDKSSDISVMINVTKNNGKEEVKTKKVKAKSGSTLYQMMKANFEIKDDDGFITSIEGVSQNQAKNLYWMYEINGKYATKGAKETKPKNGDKVSFDLHEAK</sequence>
<name>A0ABN0RCQ4_9LIST</name>
<protein>
    <recommendedName>
        <fullName evidence="3">Transcobalamin-like C-terminal domain-containing protein</fullName>
    </recommendedName>
</protein>